<dbReference type="PANTHER" id="PTHR22993:SF9">
    <property type="entry name" value="FORMAMIDOPYRIMIDINE-DNA GLYCOSYLASE"/>
    <property type="match status" value="1"/>
</dbReference>
<evidence type="ECO:0000256" key="10">
    <source>
        <dbReference type="ARBA" id="ARBA00023204"/>
    </source>
</evidence>
<evidence type="ECO:0000256" key="11">
    <source>
        <dbReference type="ARBA" id="ARBA00023239"/>
    </source>
</evidence>
<keyword evidence="12 15" id="KW-0511">Multifunctional enzyme</keyword>
<evidence type="ECO:0000259" key="17">
    <source>
        <dbReference type="PROSITE" id="PS51068"/>
    </source>
</evidence>
<dbReference type="InterPro" id="IPR012319">
    <property type="entry name" value="FPG_cat"/>
</dbReference>
<evidence type="ECO:0000256" key="6">
    <source>
        <dbReference type="ARBA" id="ARBA00022771"/>
    </source>
</evidence>
<dbReference type="NCBIfam" id="TIGR00577">
    <property type="entry name" value="fpg"/>
    <property type="match status" value="1"/>
</dbReference>
<name>A0A5S9N4K4_9GAMM</name>
<dbReference type="PROSITE" id="PS51066">
    <property type="entry name" value="ZF_FPG_2"/>
    <property type="match status" value="1"/>
</dbReference>
<dbReference type="NCBIfam" id="NF002211">
    <property type="entry name" value="PRK01103.1"/>
    <property type="match status" value="1"/>
</dbReference>
<dbReference type="GO" id="GO:0140078">
    <property type="term" value="F:class I DNA-(apurinic or apyrimidinic site) endonuclease activity"/>
    <property type="evidence" value="ECO:0007669"/>
    <property type="project" value="UniProtKB-EC"/>
</dbReference>
<keyword evidence="10 15" id="KW-0234">DNA repair</keyword>
<comment type="catalytic activity">
    <reaction evidence="14 15">
        <text>2'-deoxyribonucleotide-(2'-deoxyribose 5'-phosphate)-2'-deoxyribonucleotide-DNA = a 3'-end 2'-deoxyribonucleotide-(2,3-dehydro-2,3-deoxyribose 5'-phosphate)-DNA + a 5'-end 5'-phospho-2'-deoxyribonucleoside-DNA + H(+)</text>
        <dbReference type="Rhea" id="RHEA:66592"/>
        <dbReference type="Rhea" id="RHEA-COMP:13180"/>
        <dbReference type="Rhea" id="RHEA-COMP:16897"/>
        <dbReference type="Rhea" id="RHEA-COMP:17067"/>
        <dbReference type="ChEBI" id="CHEBI:15378"/>
        <dbReference type="ChEBI" id="CHEBI:136412"/>
        <dbReference type="ChEBI" id="CHEBI:157695"/>
        <dbReference type="ChEBI" id="CHEBI:167181"/>
        <dbReference type="EC" id="4.2.99.18"/>
    </reaction>
</comment>
<sequence length="272" mass="30385">MPELPEVETSRRGIEPHIQGRAVVSVTVRQPKLRWPVPVDQLDAIQGQQLLRVGRRGKYLQLFFDSGYVLVHLGMSGSVRIVDAEAPVGRHDHVDMAFSNGCILRYHDPRRFGCWLFHPADEVEDHPLLMQLGPEPLSDEFTADYVFAASRGKSQAVKTFIMDSHVVVGVGNIYASESLFMAGIHPKRAAGKVSKQRYARLVEAVRAVLAKSIEDGGTTLRDFVGGDGKPGYFQQSLRVYGREGEPCRKCDKSIRKITLGQRSTFYCAQCQR</sequence>
<evidence type="ECO:0000256" key="12">
    <source>
        <dbReference type="ARBA" id="ARBA00023268"/>
    </source>
</evidence>
<dbReference type="InterPro" id="IPR015886">
    <property type="entry name" value="H2TH_FPG"/>
</dbReference>
<keyword evidence="9 15" id="KW-0238">DNA-binding</keyword>
<dbReference type="GO" id="GO:0006284">
    <property type="term" value="P:base-excision repair"/>
    <property type="evidence" value="ECO:0007669"/>
    <property type="project" value="InterPro"/>
</dbReference>
<comment type="similarity">
    <text evidence="2 15">Belongs to the FPG family.</text>
</comment>
<dbReference type="Proteomes" id="UP000434580">
    <property type="component" value="Unassembled WGS sequence"/>
</dbReference>
<dbReference type="Pfam" id="PF01149">
    <property type="entry name" value="Fapy_DNA_glyco"/>
    <property type="match status" value="1"/>
</dbReference>
<dbReference type="Gene3D" id="3.20.190.10">
    <property type="entry name" value="MutM-like, N-terminal"/>
    <property type="match status" value="1"/>
</dbReference>
<keyword evidence="5 15" id="KW-0227">DNA damage</keyword>
<dbReference type="InterPro" id="IPR010979">
    <property type="entry name" value="Ribosomal_uS13-like_H2TH"/>
</dbReference>
<dbReference type="Pfam" id="PF06831">
    <property type="entry name" value="H2TH"/>
    <property type="match status" value="1"/>
</dbReference>
<dbReference type="HAMAP" id="MF_00103">
    <property type="entry name" value="Fapy_DNA_glycosyl"/>
    <property type="match status" value="1"/>
</dbReference>
<dbReference type="FunFam" id="3.20.190.10:FF:000001">
    <property type="entry name" value="Formamidopyrimidine-DNA glycosylase"/>
    <property type="match status" value="1"/>
</dbReference>
<dbReference type="OrthoDB" id="9800855at2"/>
<keyword evidence="6 15" id="KW-0863">Zinc-finger</keyword>
<dbReference type="CDD" id="cd08966">
    <property type="entry name" value="EcFpg-like_N"/>
    <property type="match status" value="1"/>
</dbReference>
<evidence type="ECO:0000256" key="8">
    <source>
        <dbReference type="ARBA" id="ARBA00022833"/>
    </source>
</evidence>
<dbReference type="InterPro" id="IPR000214">
    <property type="entry name" value="Znf_DNA_glyclase/AP_lyase"/>
</dbReference>
<evidence type="ECO:0000313" key="19">
    <source>
        <dbReference type="Proteomes" id="UP000434580"/>
    </source>
</evidence>
<dbReference type="Gene3D" id="1.10.8.50">
    <property type="match status" value="1"/>
</dbReference>
<dbReference type="EC" id="4.2.99.18" evidence="15"/>
<dbReference type="GO" id="GO:0034039">
    <property type="term" value="F:8-oxo-7,8-dihydroguanine DNA N-glycosylase activity"/>
    <property type="evidence" value="ECO:0007669"/>
    <property type="project" value="TreeGrafter"/>
</dbReference>
<evidence type="ECO:0000256" key="15">
    <source>
        <dbReference type="HAMAP-Rule" id="MF_00103"/>
    </source>
</evidence>
<proteinExistence type="inferred from homology"/>
<organism evidence="18 19">
    <name type="scientific">BD1-7 clade bacterium</name>
    <dbReference type="NCBI Taxonomy" id="2029982"/>
    <lineage>
        <taxon>Bacteria</taxon>
        <taxon>Pseudomonadati</taxon>
        <taxon>Pseudomonadota</taxon>
        <taxon>Gammaproteobacteria</taxon>
        <taxon>Cellvibrionales</taxon>
        <taxon>Spongiibacteraceae</taxon>
        <taxon>BD1-7 clade</taxon>
    </lineage>
</organism>
<feature type="active site" description="Proton donor" evidence="15">
    <location>
        <position position="3"/>
    </location>
</feature>
<evidence type="ECO:0000259" key="16">
    <source>
        <dbReference type="PROSITE" id="PS51066"/>
    </source>
</evidence>
<feature type="domain" description="FPG-type" evidence="16">
    <location>
        <begin position="238"/>
        <end position="272"/>
    </location>
</feature>
<comment type="subunit">
    <text evidence="3 15">Monomer.</text>
</comment>
<dbReference type="PROSITE" id="PS51068">
    <property type="entry name" value="FPG_CAT"/>
    <property type="match status" value="1"/>
</dbReference>
<evidence type="ECO:0000256" key="2">
    <source>
        <dbReference type="ARBA" id="ARBA00009409"/>
    </source>
</evidence>
<feature type="domain" description="Formamidopyrimidine-DNA glycosylase catalytic" evidence="17">
    <location>
        <begin position="2"/>
        <end position="113"/>
    </location>
</feature>
<comment type="cofactor">
    <cofactor evidence="15">
        <name>Zn(2+)</name>
        <dbReference type="ChEBI" id="CHEBI:29105"/>
    </cofactor>
    <text evidence="15">Binds 1 zinc ion per subunit.</text>
</comment>
<comment type="function">
    <text evidence="15">Involved in base excision repair of DNA damaged by oxidation or by mutagenic agents. Acts as DNA glycosylase that recognizes and removes damaged bases. Has a preference for oxidized purines, such as 7,8-dihydro-8-oxoguanine (8-oxoG). Has AP (apurinic/apyrimidinic) lyase activity and introduces nicks in the DNA strand. Cleaves the DNA backbone by beta-delta elimination to generate a single-strand break at the site of the removed base with both 3'- and 5'-phosphates.</text>
</comment>
<dbReference type="Pfam" id="PF06827">
    <property type="entry name" value="zf-FPG_IleRS"/>
    <property type="match status" value="1"/>
</dbReference>
<keyword evidence="4 15" id="KW-0479">Metal-binding</keyword>
<feature type="active site" description="Schiff-base intermediate with DNA" evidence="15">
    <location>
        <position position="2"/>
    </location>
</feature>
<keyword evidence="11 15" id="KW-0456">Lyase</keyword>
<evidence type="ECO:0000256" key="3">
    <source>
        <dbReference type="ARBA" id="ARBA00011245"/>
    </source>
</evidence>
<evidence type="ECO:0000256" key="5">
    <source>
        <dbReference type="ARBA" id="ARBA00022763"/>
    </source>
</evidence>
<dbReference type="PANTHER" id="PTHR22993">
    <property type="entry name" value="FORMAMIDOPYRIMIDINE-DNA GLYCOSYLASE"/>
    <property type="match status" value="1"/>
</dbReference>
<comment type="catalytic activity">
    <reaction evidence="1 15">
        <text>Hydrolysis of DNA containing ring-opened 7-methylguanine residues, releasing 2,6-diamino-4-hydroxy-5-(N-methyl)formamidopyrimidine.</text>
        <dbReference type="EC" id="3.2.2.23"/>
    </reaction>
</comment>
<dbReference type="SUPFAM" id="SSF57716">
    <property type="entry name" value="Glucocorticoid receptor-like (DNA-binding domain)"/>
    <property type="match status" value="1"/>
</dbReference>
<dbReference type="InterPro" id="IPR020629">
    <property type="entry name" value="FPG_Glyclase"/>
</dbReference>
<keyword evidence="7 15" id="KW-0378">Hydrolase</keyword>
<dbReference type="GO" id="GO:0003684">
    <property type="term" value="F:damaged DNA binding"/>
    <property type="evidence" value="ECO:0007669"/>
    <property type="project" value="InterPro"/>
</dbReference>
<dbReference type="SUPFAM" id="SSF81624">
    <property type="entry name" value="N-terminal domain of MutM-like DNA repair proteins"/>
    <property type="match status" value="1"/>
</dbReference>
<evidence type="ECO:0000256" key="13">
    <source>
        <dbReference type="ARBA" id="ARBA00023295"/>
    </source>
</evidence>
<reference evidence="18 19" key="1">
    <citation type="submission" date="2019-11" db="EMBL/GenBank/DDBJ databases">
        <authorList>
            <person name="Holert J."/>
        </authorList>
    </citation>
    <scope>NUCLEOTIDE SEQUENCE [LARGE SCALE GENOMIC DNA]</scope>
    <source>
        <strain evidence="18">BC5_2</strain>
    </source>
</reference>
<dbReference type="InterPro" id="IPR010663">
    <property type="entry name" value="Znf_FPG/IleRS"/>
</dbReference>
<gene>
    <name evidence="15 18" type="primary">mutM</name>
    <name evidence="15" type="synonym">fpg</name>
    <name evidence="18" type="ORF">DPBNPPHM_00636</name>
</gene>
<feature type="binding site" evidence="15">
    <location>
        <position position="110"/>
    </location>
    <ligand>
        <name>DNA</name>
        <dbReference type="ChEBI" id="CHEBI:16991"/>
    </ligand>
</feature>
<feature type="active site" description="Proton donor; for delta-elimination activity" evidence="15">
    <location>
        <position position="262"/>
    </location>
</feature>
<feature type="active site" description="Proton donor; for beta-elimination activity" evidence="15">
    <location>
        <position position="58"/>
    </location>
</feature>
<feature type="binding site" evidence="15">
    <location>
        <position position="153"/>
    </location>
    <ligand>
        <name>DNA</name>
        <dbReference type="ChEBI" id="CHEBI:16991"/>
    </ligand>
</feature>
<dbReference type="SMART" id="SM01232">
    <property type="entry name" value="H2TH"/>
    <property type="match status" value="1"/>
</dbReference>
<evidence type="ECO:0000313" key="18">
    <source>
        <dbReference type="EMBL" id="CAA0083800.1"/>
    </source>
</evidence>
<dbReference type="AlphaFoldDB" id="A0A5S9N4K4"/>
<evidence type="ECO:0000256" key="9">
    <source>
        <dbReference type="ARBA" id="ARBA00023125"/>
    </source>
</evidence>
<accession>A0A5S9N4K4</accession>
<dbReference type="GO" id="GO:0008270">
    <property type="term" value="F:zinc ion binding"/>
    <property type="evidence" value="ECO:0007669"/>
    <property type="project" value="UniProtKB-UniRule"/>
</dbReference>
<evidence type="ECO:0000256" key="7">
    <source>
        <dbReference type="ARBA" id="ARBA00022801"/>
    </source>
</evidence>
<dbReference type="SUPFAM" id="SSF46946">
    <property type="entry name" value="S13-like H2TH domain"/>
    <property type="match status" value="1"/>
</dbReference>
<evidence type="ECO:0000256" key="1">
    <source>
        <dbReference type="ARBA" id="ARBA00001668"/>
    </source>
</evidence>
<dbReference type="EMBL" id="CACSII010000001">
    <property type="protein sequence ID" value="CAA0083800.1"/>
    <property type="molecule type" value="Genomic_DNA"/>
</dbReference>
<keyword evidence="13 15" id="KW-0326">Glycosidase</keyword>
<dbReference type="SMART" id="SM00898">
    <property type="entry name" value="Fapy_DNA_glyco"/>
    <property type="match status" value="1"/>
</dbReference>
<dbReference type="FunFam" id="1.10.8.50:FF:000003">
    <property type="entry name" value="Formamidopyrimidine-DNA glycosylase"/>
    <property type="match status" value="1"/>
</dbReference>
<dbReference type="EC" id="3.2.2.23" evidence="15"/>
<evidence type="ECO:0000256" key="14">
    <source>
        <dbReference type="ARBA" id="ARBA00044632"/>
    </source>
</evidence>
<evidence type="ECO:0000256" key="4">
    <source>
        <dbReference type="ARBA" id="ARBA00022723"/>
    </source>
</evidence>
<dbReference type="InterPro" id="IPR035937">
    <property type="entry name" value="FPG_N"/>
</dbReference>
<protein>
    <recommendedName>
        <fullName evidence="15">Formamidopyrimidine-DNA glycosylase</fullName>
        <shortName evidence="15">Fapy-DNA glycosylase</shortName>
        <ecNumber evidence="15">3.2.2.23</ecNumber>
    </recommendedName>
    <alternativeName>
        <fullName evidence="15">DNA-(apurinic or apyrimidinic site) lyase MutM</fullName>
        <shortName evidence="15">AP lyase MutM</shortName>
        <ecNumber evidence="15">4.2.99.18</ecNumber>
    </alternativeName>
</protein>
<feature type="binding site" evidence="15">
    <location>
        <position position="91"/>
    </location>
    <ligand>
        <name>DNA</name>
        <dbReference type="ChEBI" id="CHEBI:16991"/>
    </ligand>
</feature>
<keyword evidence="8 15" id="KW-0862">Zinc</keyword>